<dbReference type="InterPro" id="IPR018122">
    <property type="entry name" value="TF_fork_head_CS_1"/>
</dbReference>
<evidence type="ECO:0000313" key="6">
    <source>
        <dbReference type="Proteomes" id="UP000271241"/>
    </source>
</evidence>
<evidence type="ECO:0000256" key="1">
    <source>
        <dbReference type="ARBA" id="ARBA00023125"/>
    </source>
</evidence>
<dbReference type="InterPro" id="IPR036390">
    <property type="entry name" value="WH_DNA-bd_sf"/>
</dbReference>
<dbReference type="STRING" id="78915.A0A4P9XRE8"/>
<dbReference type="EMBL" id="KZ992595">
    <property type="protein sequence ID" value="RKP08512.1"/>
    <property type="molecule type" value="Genomic_DNA"/>
</dbReference>
<keyword evidence="2" id="KW-0539">Nucleus</keyword>
<dbReference type="PROSITE" id="PS00657">
    <property type="entry name" value="FORK_HEAD_1"/>
    <property type="match status" value="1"/>
</dbReference>
<dbReference type="Gene3D" id="1.10.10.10">
    <property type="entry name" value="Winged helix-like DNA-binding domain superfamily/Winged helix DNA-binding domain"/>
    <property type="match status" value="1"/>
</dbReference>
<evidence type="ECO:0000313" key="5">
    <source>
        <dbReference type="EMBL" id="RKP08512.1"/>
    </source>
</evidence>
<organism evidence="5 6">
    <name type="scientific">Thamnocephalis sphaerospora</name>
    <dbReference type="NCBI Taxonomy" id="78915"/>
    <lineage>
        <taxon>Eukaryota</taxon>
        <taxon>Fungi</taxon>
        <taxon>Fungi incertae sedis</taxon>
        <taxon>Zoopagomycota</taxon>
        <taxon>Zoopagomycotina</taxon>
        <taxon>Zoopagomycetes</taxon>
        <taxon>Zoopagales</taxon>
        <taxon>Sigmoideomycetaceae</taxon>
        <taxon>Thamnocephalis</taxon>
    </lineage>
</organism>
<evidence type="ECO:0000256" key="2">
    <source>
        <dbReference type="PROSITE-ProRule" id="PRU00089"/>
    </source>
</evidence>
<dbReference type="Proteomes" id="UP000271241">
    <property type="component" value="Unassembled WGS sequence"/>
</dbReference>
<protein>
    <recommendedName>
        <fullName evidence="4">Fork-head domain-containing protein</fullName>
    </recommendedName>
</protein>
<dbReference type="PRINTS" id="PR00053">
    <property type="entry name" value="FORKHEAD"/>
</dbReference>
<keyword evidence="6" id="KW-1185">Reference proteome</keyword>
<reference evidence="6" key="1">
    <citation type="journal article" date="2018" name="Nat. Microbiol.">
        <title>Leveraging single-cell genomics to expand the fungal tree of life.</title>
        <authorList>
            <person name="Ahrendt S.R."/>
            <person name="Quandt C.A."/>
            <person name="Ciobanu D."/>
            <person name="Clum A."/>
            <person name="Salamov A."/>
            <person name="Andreopoulos B."/>
            <person name="Cheng J.F."/>
            <person name="Woyke T."/>
            <person name="Pelin A."/>
            <person name="Henrissat B."/>
            <person name="Reynolds N.K."/>
            <person name="Benny G.L."/>
            <person name="Smith M.E."/>
            <person name="James T.Y."/>
            <person name="Grigoriev I.V."/>
        </authorList>
    </citation>
    <scope>NUCLEOTIDE SEQUENCE [LARGE SCALE GENOMIC DNA]</scope>
    <source>
        <strain evidence="6">RSA 1356</strain>
    </source>
</reference>
<feature type="domain" description="Fork-head" evidence="4">
    <location>
        <begin position="210"/>
        <end position="300"/>
    </location>
</feature>
<evidence type="ECO:0000256" key="3">
    <source>
        <dbReference type="SAM" id="MobiDB-lite"/>
    </source>
</evidence>
<dbReference type="PANTHER" id="PTHR11829">
    <property type="entry name" value="FORKHEAD BOX PROTEIN"/>
    <property type="match status" value="1"/>
</dbReference>
<dbReference type="Pfam" id="PF00250">
    <property type="entry name" value="Forkhead"/>
    <property type="match status" value="1"/>
</dbReference>
<feature type="region of interest" description="Disordered" evidence="3">
    <location>
        <begin position="342"/>
        <end position="415"/>
    </location>
</feature>
<feature type="compositionally biased region" description="Low complexity" evidence="3">
    <location>
        <begin position="177"/>
        <end position="186"/>
    </location>
</feature>
<dbReference type="GO" id="GO:0000981">
    <property type="term" value="F:DNA-binding transcription factor activity, RNA polymerase II-specific"/>
    <property type="evidence" value="ECO:0007669"/>
    <property type="project" value="TreeGrafter"/>
</dbReference>
<accession>A0A4P9XRE8</accession>
<dbReference type="PROSITE" id="PS50039">
    <property type="entry name" value="FORK_HEAD_3"/>
    <property type="match status" value="1"/>
</dbReference>
<dbReference type="OrthoDB" id="5954824at2759"/>
<dbReference type="PANTHER" id="PTHR11829:SF343">
    <property type="entry name" value="FORK-HEAD DOMAIN-CONTAINING PROTEIN"/>
    <property type="match status" value="1"/>
</dbReference>
<dbReference type="SMART" id="SM00339">
    <property type="entry name" value="FH"/>
    <property type="match status" value="1"/>
</dbReference>
<dbReference type="GO" id="GO:0000978">
    <property type="term" value="F:RNA polymerase II cis-regulatory region sequence-specific DNA binding"/>
    <property type="evidence" value="ECO:0007669"/>
    <property type="project" value="TreeGrafter"/>
</dbReference>
<dbReference type="InterPro" id="IPR001766">
    <property type="entry name" value="Fork_head_dom"/>
</dbReference>
<name>A0A4P9XRE8_9FUNG</name>
<keyword evidence="1 2" id="KW-0238">DNA-binding</keyword>
<feature type="region of interest" description="Disordered" evidence="3">
    <location>
        <begin position="176"/>
        <end position="207"/>
    </location>
</feature>
<sequence>MALQFDHSRLLCLADAAAATLTMAAASTAPAAGCTLPRITLPRPNPTARAPSPLDAAATAVWDARPGRSTISPLASAKARSDMTLPPLSTLMPTFTPSATPSPVTLAPLADLPMPDAAPLPPSRASPVSDDVLLAARALSSPVSAKSYLPSPHPSPNMGTVDDDITMNDAADAAVRETATNETAADAEAKPSRRAGRRSNGAAVTRRRRRPPFSYASLIAQAILSSPERRLTLREIYQWLMERYPTLYRADDSSWQCFCKAARLDVDPAAQSSKGKGGYWTVDAAYMPLFRNGQWQRAADLGPETSQQVAGLLRVRGGVPRRHAPPPPAALMAAEADAVATGASLTPSRADPYASASDSDSTSVRSCSPATPSPLLSPLRTPSTPTLAPSDLCRPTSPSCLSKTVPPVRGNGVSLADHTTPLLRIGSLLN</sequence>
<feature type="compositionally biased region" description="Low complexity" evidence="3">
    <location>
        <begin position="347"/>
        <end position="390"/>
    </location>
</feature>
<dbReference type="SUPFAM" id="SSF46785">
    <property type="entry name" value="Winged helix' DNA-binding domain"/>
    <property type="match status" value="1"/>
</dbReference>
<dbReference type="AlphaFoldDB" id="A0A4P9XRE8"/>
<dbReference type="InterPro" id="IPR036388">
    <property type="entry name" value="WH-like_DNA-bd_sf"/>
</dbReference>
<dbReference type="GO" id="GO:0005634">
    <property type="term" value="C:nucleus"/>
    <property type="evidence" value="ECO:0007669"/>
    <property type="project" value="UniProtKB-SubCell"/>
</dbReference>
<gene>
    <name evidence="5" type="ORF">THASP1DRAFT_23508</name>
</gene>
<proteinExistence type="predicted"/>
<feature type="DNA-binding region" description="Fork-head" evidence="2">
    <location>
        <begin position="210"/>
        <end position="300"/>
    </location>
</feature>
<comment type="subcellular location">
    <subcellularLocation>
        <location evidence="2">Nucleus</location>
    </subcellularLocation>
</comment>
<evidence type="ECO:0000259" key="4">
    <source>
        <dbReference type="PROSITE" id="PS50039"/>
    </source>
</evidence>
<dbReference type="InterPro" id="IPR050211">
    <property type="entry name" value="FOX_domain-containing"/>
</dbReference>